<organism evidence="3 4">
    <name type="scientific">Volvox africanus</name>
    <dbReference type="NCBI Taxonomy" id="51714"/>
    <lineage>
        <taxon>Eukaryota</taxon>
        <taxon>Viridiplantae</taxon>
        <taxon>Chlorophyta</taxon>
        <taxon>core chlorophytes</taxon>
        <taxon>Chlorophyceae</taxon>
        <taxon>CS clade</taxon>
        <taxon>Chlamydomonadales</taxon>
        <taxon>Volvocaceae</taxon>
        <taxon>Volvox</taxon>
    </lineage>
</organism>
<accession>A0ABQ5S7L1</accession>
<reference evidence="3 4" key="1">
    <citation type="journal article" date="2023" name="IScience">
        <title>Expanded male sex-determining region conserved during the evolution of homothallism in the green alga Volvox.</title>
        <authorList>
            <person name="Yamamoto K."/>
            <person name="Matsuzaki R."/>
            <person name="Mahakham W."/>
            <person name="Heman W."/>
            <person name="Sekimoto H."/>
            <person name="Kawachi M."/>
            <person name="Minakuchi Y."/>
            <person name="Toyoda A."/>
            <person name="Nozaki H."/>
        </authorList>
    </citation>
    <scope>NUCLEOTIDE SEQUENCE [LARGE SCALE GENOMIC DNA]</scope>
    <source>
        <strain evidence="3 4">NIES-4468</strain>
    </source>
</reference>
<protein>
    <recommendedName>
        <fullName evidence="2">Rad21/Rec8-like protein C-terminal eukaryotic domain-containing protein</fullName>
    </recommendedName>
</protein>
<dbReference type="InterPro" id="IPR036390">
    <property type="entry name" value="WH_DNA-bd_sf"/>
</dbReference>
<feature type="compositionally biased region" description="Polar residues" evidence="1">
    <location>
        <begin position="338"/>
        <end position="350"/>
    </location>
</feature>
<gene>
    <name evidence="3" type="ORF">VaNZ11_008974</name>
</gene>
<dbReference type="EMBL" id="BSDZ01000023">
    <property type="protein sequence ID" value="GLI65413.1"/>
    <property type="molecule type" value="Genomic_DNA"/>
</dbReference>
<evidence type="ECO:0000259" key="2">
    <source>
        <dbReference type="Pfam" id="PF04824"/>
    </source>
</evidence>
<feature type="domain" description="Rad21/Rec8-like protein C-terminal eukaryotic" evidence="2">
    <location>
        <begin position="546"/>
        <end position="591"/>
    </location>
</feature>
<dbReference type="Gene3D" id="1.10.10.580">
    <property type="entry name" value="Structural maintenance of chromosome 1. Chain E"/>
    <property type="match status" value="1"/>
</dbReference>
<evidence type="ECO:0000313" key="4">
    <source>
        <dbReference type="Proteomes" id="UP001165090"/>
    </source>
</evidence>
<evidence type="ECO:0000313" key="3">
    <source>
        <dbReference type="EMBL" id="GLI65413.1"/>
    </source>
</evidence>
<feature type="compositionally biased region" description="Low complexity" evidence="1">
    <location>
        <begin position="176"/>
        <end position="189"/>
    </location>
</feature>
<dbReference type="SUPFAM" id="SSF46785">
    <property type="entry name" value="Winged helix' DNA-binding domain"/>
    <property type="match status" value="1"/>
</dbReference>
<keyword evidence="4" id="KW-1185">Reference proteome</keyword>
<dbReference type="InterPro" id="IPR023093">
    <property type="entry name" value="ScpA-like_C"/>
</dbReference>
<dbReference type="Proteomes" id="UP001165090">
    <property type="component" value="Unassembled WGS sequence"/>
</dbReference>
<feature type="region of interest" description="Disordered" evidence="1">
    <location>
        <begin position="326"/>
        <end position="377"/>
    </location>
</feature>
<feature type="non-terminal residue" evidence="3">
    <location>
        <position position="1"/>
    </location>
</feature>
<sequence>RMFFPCDQVAGRTYREWTLESSVLLKSRINVAPDPSGGSDPGHNAGLVWASGTTAAAPFADPFNGRRFTSDPYDGTPGPMIFGAVAGMLAAGHVAAASDAVRHGAAAMLNGSGMTWGRHLVRLVAMAAEADEVVEDVEEEDVDGYVNVTHGGPRRRTAAVEEPDAGRVQRLCTVKSAAPRAATASGARGNDAQQRKEQHQQQGTTAAEDEGEGEEQRQQPKRSNCKGASEGLIDVERRVKEQDLEASEGHRIDGRLWGAFHPAEAAVGEAEAIMQAMETPADEQMQTEDDIDDIEMERLRRHDTPDGSDMERQHRAAAVGLTSLGLLAGSSQGPPTAGKSSKATSGSDESSLGRETEDEVMAKETYRRPSGAPKKRMFGTGALEDLLPAIDEVDVHFDHELLDFMDLDEQQEQGPDATAVAAATAAAGGNSKGGGRSEGASGGVSRKSSHQAGSSARGGSGSEKEAADATPFFCLKETNGLATQVLPPQLFMSRNTKVVISIFRKQLAQAQSQAPVQVAEQHQGAGHSNGGDSGISDLQEAALSFFGLASRLKRSEAVKLFYQTLVTHTAGYVVASQYEPYGDITIRAAAKL</sequence>
<feature type="compositionally biased region" description="Basic and acidic residues" evidence="1">
    <location>
        <begin position="234"/>
        <end position="246"/>
    </location>
</feature>
<feature type="compositionally biased region" description="Gly residues" evidence="1">
    <location>
        <begin position="430"/>
        <end position="442"/>
    </location>
</feature>
<proteinExistence type="predicted"/>
<comment type="caution">
    <text evidence="3">The sequence shown here is derived from an EMBL/GenBank/DDBJ whole genome shotgun (WGS) entry which is preliminary data.</text>
</comment>
<feature type="region of interest" description="Disordered" evidence="1">
    <location>
        <begin position="411"/>
        <end position="465"/>
    </location>
</feature>
<evidence type="ECO:0000256" key="1">
    <source>
        <dbReference type="SAM" id="MobiDB-lite"/>
    </source>
</evidence>
<dbReference type="InterPro" id="IPR006909">
    <property type="entry name" value="Rad21/Rec8_C_eu"/>
</dbReference>
<feature type="region of interest" description="Disordered" evidence="1">
    <location>
        <begin position="172"/>
        <end position="246"/>
    </location>
</feature>
<feature type="compositionally biased region" description="Basic and acidic residues" evidence="1">
    <location>
        <begin position="351"/>
        <end position="367"/>
    </location>
</feature>
<feature type="compositionally biased region" description="Low complexity" evidence="1">
    <location>
        <begin position="414"/>
        <end position="429"/>
    </location>
</feature>
<dbReference type="Pfam" id="PF04824">
    <property type="entry name" value="Rad21_Rec8"/>
    <property type="match status" value="1"/>
</dbReference>
<name>A0ABQ5S7L1_9CHLO</name>